<reference evidence="1 2" key="1">
    <citation type="submission" date="2020-05" db="EMBL/GenBank/DDBJ databases">
        <title>Gimesia benthica sp. nov., a novel planctomycete isolated from a deep-sea water sample of the Northwest Indian Ocean.</title>
        <authorList>
            <person name="Wang J."/>
            <person name="Ruan C."/>
            <person name="Song L."/>
            <person name="Zhu Y."/>
            <person name="Li A."/>
            <person name="Zheng X."/>
            <person name="Wang L."/>
            <person name="Lu Z."/>
            <person name="Huang Y."/>
            <person name="Du W."/>
            <person name="Zhou Y."/>
            <person name="Huang L."/>
            <person name="Dai X."/>
        </authorList>
    </citation>
    <scope>NUCLEOTIDE SEQUENCE [LARGE SCALE GENOMIC DNA]</scope>
    <source>
        <strain evidence="1 2">YYQ-30</strain>
    </source>
</reference>
<evidence type="ECO:0000313" key="2">
    <source>
        <dbReference type="Proteomes" id="UP000572377"/>
    </source>
</evidence>
<organism evidence="1 2">
    <name type="scientific">Halovulum dunhuangense</name>
    <dbReference type="NCBI Taxonomy" id="1505036"/>
    <lineage>
        <taxon>Bacteria</taxon>
        <taxon>Pseudomonadati</taxon>
        <taxon>Pseudomonadota</taxon>
        <taxon>Alphaproteobacteria</taxon>
        <taxon>Rhodobacterales</taxon>
        <taxon>Paracoccaceae</taxon>
        <taxon>Halovulum</taxon>
    </lineage>
</organism>
<dbReference type="RefSeq" id="WP_171321667.1">
    <property type="nucleotide sequence ID" value="NZ_JABFBC010000001.1"/>
</dbReference>
<sequence length="61" mass="7240">MNPIETRKIRKSEDGAHIAPMFRHVSGAPGKEDRARLYRRLKRQTHAIRFSDMKLRTPRVR</sequence>
<comment type="caution">
    <text evidence="1">The sequence shown here is derived from an EMBL/GenBank/DDBJ whole genome shotgun (WGS) entry which is preliminary data.</text>
</comment>
<dbReference type="AlphaFoldDB" id="A0A849L035"/>
<proteinExistence type="predicted"/>
<dbReference type="EMBL" id="JABFBC010000001">
    <property type="protein sequence ID" value="NNU79030.1"/>
    <property type="molecule type" value="Genomic_DNA"/>
</dbReference>
<gene>
    <name evidence="1" type="ORF">HMH01_01140</name>
</gene>
<evidence type="ECO:0000313" key="1">
    <source>
        <dbReference type="EMBL" id="NNU79030.1"/>
    </source>
</evidence>
<accession>A0A849L035</accession>
<dbReference type="Proteomes" id="UP000572377">
    <property type="component" value="Unassembled WGS sequence"/>
</dbReference>
<protein>
    <submittedName>
        <fullName evidence="1">Uncharacterized protein</fullName>
    </submittedName>
</protein>
<keyword evidence="2" id="KW-1185">Reference proteome</keyword>
<name>A0A849L035_9RHOB</name>